<evidence type="ECO:0000256" key="1">
    <source>
        <dbReference type="SAM" id="MobiDB-lite"/>
    </source>
</evidence>
<dbReference type="KEGG" id="plon:Pla110_22380"/>
<gene>
    <name evidence="2" type="ORF">Pla110_22380</name>
</gene>
<accession>A0A518CMR3</accession>
<feature type="region of interest" description="Disordered" evidence="1">
    <location>
        <begin position="27"/>
        <end position="57"/>
    </location>
</feature>
<dbReference type="EMBL" id="CP036281">
    <property type="protein sequence ID" value="QDU80508.1"/>
    <property type="molecule type" value="Genomic_DNA"/>
</dbReference>
<dbReference type="AlphaFoldDB" id="A0A518CMR3"/>
<sequence>MLEQWQIEFLESIPGWREFCAGTLNSSDEIPQEEAEDIAAQKSRQKKHKHDWSKVGF</sequence>
<evidence type="ECO:0000313" key="3">
    <source>
        <dbReference type="Proteomes" id="UP000317178"/>
    </source>
</evidence>
<name>A0A518CMR3_9PLAN</name>
<reference evidence="2 3" key="1">
    <citation type="submission" date="2019-02" db="EMBL/GenBank/DDBJ databases">
        <title>Deep-cultivation of Planctomycetes and their phenomic and genomic characterization uncovers novel biology.</title>
        <authorList>
            <person name="Wiegand S."/>
            <person name="Jogler M."/>
            <person name="Boedeker C."/>
            <person name="Pinto D."/>
            <person name="Vollmers J."/>
            <person name="Rivas-Marin E."/>
            <person name="Kohn T."/>
            <person name="Peeters S.H."/>
            <person name="Heuer A."/>
            <person name="Rast P."/>
            <person name="Oberbeckmann S."/>
            <person name="Bunk B."/>
            <person name="Jeske O."/>
            <person name="Meyerdierks A."/>
            <person name="Storesund J.E."/>
            <person name="Kallscheuer N."/>
            <person name="Luecker S."/>
            <person name="Lage O.M."/>
            <person name="Pohl T."/>
            <person name="Merkel B.J."/>
            <person name="Hornburger P."/>
            <person name="Mueller R.-W."/>
            <person name="Bruemmer F."/>
            <person name="Labrenz M."/>
            <person name="Spormann A.M."/>
            <person name="Op den Camp H."/>
            <person name="Overmann J."/>
            <person name="Amann R."/>
            <person name="Jetten M.S.M."/>
            <person name="Mascher T."/>
            <person name="Medema M.H."/>
            <person name="Devos D.P."/>
            <person name="Kaster A.-K."/>
            <person name="Ovreas L."/>
            <person name="Rohde M."/>
            <person name="Galperin M.Y."/>
            <person name="Jogler C."/>
        </authorList>
    </citation>
    <scope>NUCLEOTIDE SEQUENCE [LARGE SCALE GENOMIC DNA]</scope>
    <source>
        <strain evidence="2 3">Pla110</strain>
    </source>
</reference>
<protein>
    <submittedName>
        <fullName evidence="2">Uncharacterized protein</fullName>
    </submittedName>
</protein>
<keyword evidence="3" id="KW-1185">Reference proteome</keyword>
<organism evidence="2 3">
    <name type="scientific">Polystyrenella longa</name>
    <dbReference type="NCBI Taxonomy" id="2528007"/>
    <lineage>
        <taxon>Bacteria</taxon>
        <taxon>Pseudomonadati</taxon>
        <taxon>Planctomycetota</taxon>
        <taxon>Planctomycetia</taxon>
        <taxon>Planctomycetales</taxon>
        <taxon>Planctomycetaceae</taxon>
        <taxon>Polystyrenella</taxon>
    </lineage>
</organism>
<dbReference type="Proteomes" id="UP000317178">
    <property type="component" value="Chromosome"/>
</dbReference>
<proteinExistence type="predicted"/>
<evidence type="ECO:0000313" key="2">
    <source>
        <dbReference type="EMBL" id="QDU80508.1"/>
    </source>
</evidence>